<gene>
    <name evidence="1" type="ORF">BU16DRAFT_563953</name>
</gene>
<accession>A0A6A6QKR6</accession>
<dbReference type="EMBL" id="MU004193">
    <property type="protein sequence ID" value="KAF2492644.1"/>
    <property type="molecule type" value="Genomic_DNA"/>
</dbReference>
<name>A0A6A6QKR6_9PEZI</name>
<reference evidence="1" key="1">
    <citation type="journal article" date="2020" name="Stud. Mycol.">
        <title>101 Dothideomycetes genomes: a test case for predicting lifestyles and emergence of pathogens.</title>
        <authorList>
            <person name="Haridas S."/>
            <person name="Albert R."/>
            <person name="Binder M."/>
            <person name="Bloem J."/>
            <person name="Labutti K."/>
            <person name="Salamov A."/>
            <person name="Andreopoulos B."/>
            <person name="Baker S."/>
            <person name="Barry K."/>
            <person name="Bills G."/>
            <person name="Bluhm B."/>
            <person name="Cannon C."/>
            <person name="Castanera R."/>
            <person name="Culley D."/>
            <person name="Daum C."/>
            <person name="Ezra D."/>
            <person name="Gonzalez J."/>
            <person name="Henrissat B."/>
            <person name="Kuo A."/>
            <person name="Liang C."/>
            <person name="Lipzen A."/>
            <person name="Lutzoni F."/>
            <person name="Magnuson J."/>
            <person name="Mondo S."/>
            <person name="Nolan M."/>
            <person name="Ohm R."/>
            <person name="Pangilinan J."/>
            <person name="Park H.-J."/>
            <person name="Ramirez L."/>
            <person name="Alfaro M."/>
            <person name="Sun H."/>
            <person name="Tritt A."/>
            <person name="Yoshinaga Y."/>
            <person name="Zwiers L.-H."/>
            <person name="Turgeon B."/>
            <person name="Goodwin S."/>
            <person name="Spatafora J."/>
            <person name="Crous P."/>
            <person name="Grigoriev I."/>
        </authorList>
    </citation>
    <scope>NUCLEOTIDE SEQUENCE</scope>
    <source>
        <strain evidence="1">CBS 269.34</strain>
    </source>
</reference>
<protein>
    <submittedName>
        <fullName evidence="1">Uncharacterized protein</fullName>
    </submittedName>
</protein>
<sequence>MVTSTAYIPQSFIPSYSPPTRGAITTLESRLKDTFKLVSKLWSKTSPSEETVKFYANLLAREIYVHSRVMPSAEVVCHSLFNNAGKEGFPSHQADKQLAQDYANLFIAMDDSLEGPFTSQIYQTVAKFLKNLESGGPRTVRFALIVILCDLYADDDEGDGWLEEVGDACVALCRFLANPDEYRYHGDCFEYLEYMFNEAGEKMGEDIEGRHGEMFTTENSASISLDDYLGDCSNPEEHENRMRELFTKILPELWSDVQPGTISSFAWDLANYFELVSTENLTDDLEVDDLIVVAKSLVQRIVASVEEINEERWAKLMSLLLYSLYMDVDQDLKSGMRATLTTRLSRYNGTEAAMSIRGHFLCDTYHLSIESVDKDCRVWSLMLAKIGSLLYRRMSSAQEIKDEALV</sequence>
<organism evidence="1 2">
    <name type="scientific">Lophium mytilinum</name>
    <dbReference type="NCBI Taxonomy" id="390894"/>
    <lineage>
        <taxon>Eukaryota</taxon>
        <taxon>Fungi</taxon>
        <taxon>Dikarya</taxon>
        <taxon>Ascomycota</taxon>
        <taxon>Pezizomycotina</taxon>
        <taxon>Dothideomycetes</taxon>
        <taxon>Pleosporomycetidae</taxon>
        <taxon>Mytilinidiales</taxon>
        <taxon>Mytilinidiaceae</taxon>
        <taxon>Lophium</taxon>
    </lineage>
</organism>
<dbReference type="Proteomes" id="UP000799750">
    <property type="component" value="Unassembled WGS sequence"/>
</dbReference>
<proteinExistence type="predicted"/>
<keyword evidence="2" id="KW-1185">Reference proteome</keyword>
<dbReference type="AlphaFoldDB" id="A0A6A6QKR6"/>
<evidence type="ECO:0000313" key="2">
    <source>
        <dbReference type="Proteomes" id="UP000799750"/>
    </source>
</evidence>
<evidence type="ECO:0000313" key="1">
    <source>
        <dbReference type="EMBL" id="KAF2492644.1"/>
    </source>
</evidence>